<dbReference type="Pfam" id="PF13692">
    <property type="entry name" value="Glyco_trans_1_4"/>
    <property type="match status" value="1"/>
</dbReference>
<sequence>MYSIRPACGERDMKQRKPLRILHVVGAMNRAGTETMLMNVFRQIDRSRMMFDFVSYSNEEADYDKEIEALGGRVIRLSKTYGIMDLVHTMKTYGPYDVVHAHTLFHCGIANAAAKIAGVNIRIAHAHTTDDDRQTVIRKLYTGSMKRLIRATSTDFMACSSHAGGFLFGKRVISGHRYRYLPNAIPYEQYTHVNEEAVKQVKREFGLEKRFVVGHVGRMIEPKNHRFLLKVFKELRKKEPGAVLLLVGDGDLRRELEREVREENLTGHVRFTGLRNDIPVLLHAMDVFVFPSIYEGLGLVLLEAQASGLPCIVSEAIQPEADLNLGLMSRRSLHEAPAKWAEKITTCIGKKKPDPDEIGEAFLHNDYSVDQGIAALSEIYEQSWRCP</sequence>
<dbReference type="Gene3D" id="3.40.50.2000">
    <property type="entry name" value="Glycogen Phosphorylase B"/>
    <property type="match status" value="2"/>
</dbReference>
<proteinExistence type="predicted"/>
<gene>
    <name evidence="1" type="ORF">CR205_14865</name>
</gene>
<evidence type="ECO:0000313" key="1">
    <source>
        <dbReference type="EMBL" id="PYZ96953.1"/>
    </source>
</evidence>
<accession>A0A2W0H549</accession>
<comment type="caution">
    <text evidence="1">The sequence shown here is derived from an EMBL/GenBank/DDBJ whole genome shotgun (WGS) entry which is preliminary data.</text>
</comment>
<organism evidence="1 2">
    <name type="scientific">Alteribacter lacisalsi</name>
    <dbReference type="NCBI Taxonomy" id="2045244"/>
    <lineage>
        <taxon>Bacteria</taxon>
        <taxon>Bacillati</taxon>
        <taxon>Bacillota</taxon>
        <taxon>Bacilli</taxon>
        <taxon>Bacillales</taxon>
        <taxon>Bacillaceae</taxon>
        <taxon>Alteribacter</taxon>
    </lineage>
</organism>
<dbReference type="AlphaFoldDB" id="A0A2W0H549"/>
<dbReference type="GO" id="GO:0016757">
    <property type="term" value="F:glycosyltransferase activity"/>
    <property type="evidence" value="ECO:0007669"/>
    <property type="project" value="TreeGrafter"/>
</dbReference>
<keyword evidence="2" id="KW-1185">Reference proteome</keyword>
<dbReference type="CDD" id="cd03812">
    <property type="entry name" value="GT4_CapH-like"/>
    <property type="match status" value="1"/>
</dbReference>
<dbReference type="Proteomes" id="UP000248066">
    <property type="component" value="Unassembled WGS sequence"/>
</dbReference>
<dbReference type="SUPFAM" id="SSF53756">
    <property type="entry name" value="UDP-Glycosyltransferase/glycogen phosphorylase"/>
    <property type="match status" value="1"/>
</dbReference>
<evidence type="ECO:0000313" key="2">
    <source>
        <dbReference type="Proteomes" id="UP000248066"/>
    </source>
</evidence>
<name>A0A2W0H549_9BACI</name>
<dbReference type="EMBL" id="PDOF01000002">
    <property type="protein sequence ID" value="PYZ96953.1"/>
    <property type="molecule type" value="Genomic_DNA"/>
</dbReference>
<reference evidence="1 2" key="1">
    <citation type="submission" date="2017-10" db="EMBL/GenBank/DDBJ databases">
        <title>Bacillus sp. nov., a halophilic bacterium isolated from a Yangshapao Lake.</title>
        <authorList>
            <person name="Wang H."/>
        </authorList>
    </citation>
    <scope>NUCLEOTIDE SEQUENCE [LARGE SCALE GENOMIC DNA]</scope>
    <source>
        <strain evidence="1 2">YSP-3</strain>
    </source>
</reference>
<protein>
    <submittedName>
        <fullName evidence="1">Capsular biosynthesis protein</fullName>
    </submittedName>
</protein>
<dbReference type="PANTHER" id="PTHR45947">
    <property type="entry name" value="SULFOQUINOVOSYL TRANSFERASE SQD2"/>
    <property type="match status" value="1"/>
</dbReference>
<dbReference type="InterPro" id="IPR050194">
    <property type="entry name" value="Glycosyltransferase_grp1"/>
</dbReference>
<dbReference type="PANTHER" id="PTHR45947:SF3">
    <property type="entry name" value="SULFOQUINOVOSYL TRANSFERASE SQD2"/>
    <property type="match status" value="1"/>
</dbReference>